<sequence length="418" mass="47390">MRKGAVYGRHPRRQTYRGRRFGVHTAQPRKPHRQDDNKRMKMAKEKSRTHSTTQRLSMNDLADELVLCIATSAKVAGRMARLSRRYRTLMADNGLWRRLYVERFGPPPDQHFLLCGKDWRWLYQARLPLNRWRTPKAGDVGSLVKDDHDYWGHVNENGVPHGFGIAIHRDDGFYYMGHWVLGKWQGKGHFVHTGAVRDGEYAGCTYNGDWYDNSMHGSGTIVYPSGDVYTGGWRGGRRWGHGEMTYSNGERYAGGWKDGKYDGCGTLDRGGERIEAEFAYGEPSGEATVTGADGAQYKGWYGLGGKYGYFTDRPDGRHAYGRQIYPDGSVYDGQWQDNKRHGRGVHTYPDGSVYDGQWSHGLRDGHGRLDSPDGTGYIGEWKNDKRHGRGAALVYLEWEDDAPVRSKPHAPPSREPAA</sequence>
<dbReference type="SMART" id="SM00698">
    <property type="entry name" value="MORN"/>
    <property type="match status" value="6"/>
</dbReference>
<evidence type="ECO:0000256" key="2">
    <source>
        <dbReference type="SAM" id="MobiDB-lite"/>
    </source>
</evidence>
<dbReference type="RefSeq" id="YP_009430030.1">
    <property type="nucleotide sequence ID" value="NC_022098.1"/>
</dbReference>
<dbReference type="PANTHER" id="PTHR43215">
    <property type="entry name" value="RADIAL SPOKE HEAD 1 HOMOLOG"/>
    <property type="match status" value="1"/>
</dbReference>
<protein>
    <submittedName>
        <fullName evidence="3">Morn repeat domain containing protein</fullName>
    </submittedName>
</protein>
<feature type="compositionally biased region" description="Basic residues" evidence="2">
    <location>
        <begin position="1"/>
        <end position="32"/>
    </location>
</feature>
<dbReference type="Proteomes" id="UP000204584">
    <property type="component" value="Segment"/>
</dbReference>
<dbReference type="InterPro" id="IPR036047">
    <property type="entry name" value="F-box-like_dom_sf"/>
</dbReference>
<evidence type="ECO:0000256" key="1">
    <source>
        <dbReference type="ARBA" id="ARBA00022737"/>
    </source>
</evidence>
<gene>
    <name evidence="3" type="ORF">psal_cds_541</name>
</gene>
<dbReference type="KEGG" id="vg:34568246"/>
<evidence type="ECO:0000313" key="4">
    <source>
        <dbReference type="Proteomes" id="UP000204584"/>
    </source>
</evidence>
<dbReference type="EMBL" id="KC977571">
    <property type="protein sequence ID" value="ATE82191.1"/>
    <property type="molecule type" value="Genomic_DNA"/>
</dbReference>
<dbReference type="Pfam" id="PF02493">
    <property type="entry name" value="MORN"/>
    <property type="match status" value="8"/>
</dbReference>
<keyword evidence="1" id="KW-0677">Repeat</keyword>
<organism evidence="3 4">
    <name type="scientific">Pandoravirus salinus</name>
    <dbReference type="NCBI Taxonomy" id="1349410"/>
    <lineage>
        <taxon>Viruses</taxon>
        <taxon>Pandoravirus</taxon>
    </lineage>
</organism>
<dbReference type="Gene3D" id="2.20.110.10">
    <property type="entry name" value="Histone H3 K4-specific methyltransferase SET7/9 N-terminal domain"/>
    <property type="match status" value="3"/>
</dbReference>
<dbReference type="PANTHER" id="PTHR43215:SF14">
    <property type="entry name" value="RADIAL SPOKE HEAD 1 HOMOLOG"/>
    <property type="match status" value="1"/>
</dbReference>
<dbReference type="SUPFAM" id="SSF81383">
    <property type="entry name" value="F-box domain"/>
    <property type="match status" value="1"/>
</dbReference>
<dbReference type="SUPFAM" id="SSF82185">
    <property type="entry name" value="Histone H3 K4-specific methyltransferase SET7/9 N-terminal domain"/>
    <property type="match status" value="2"/>
</dbReference>
<name>A0A291ATH6_9VIRU</name>
<keyword evidence="4" id="KW-1185">Reference proteome</keyword>
<evidence type="ECO:0000313" key="3">
    <source>
        <dbReference type="EMBL" id="ATE82191.1"/>
    </source>
</evidence>
<feature type="region of interest" description="Disordered" evidence="2">
    <location>
        <begin position="1"/>
        <end position="55"/>
    </location>
</feature>
<feature type="compositionally biased region" description="Basic and acidic residues" evidence="2">
    <location>
        <begin position="33"/>
        <end position="48"/>
    </location>
</feature>
<dbReference type="GeneID" id="34568246"/>
<proteinExistence type="predicted"/>
<accession>A0A291ATH6</accession>
<dbReference type="InterPro" id="IPR003409">
    <property type="entry name" value="MORN"/>
</dbReference>
<reference evidence="3 4" key="1">
    <citation type="journal article" date="2013" name="Science">
        <title>Pandoraviruses: amoeba viruses with genomes up to 2.5 Mb reaching that of parasitic eukaryotes.</title>
        <authorList>
            <person name="Philippe N."/>
            <person name="Legendre M."/>
            <person name="Doutre G."/>
            <person name="Coute Y."/>
            <person name="Poirot O."/>
            <person name="Lescot M."/>
            <person name="Arslan D."/>
            <person name="Seltzer V."/>
            <person name="Bertaux L."/>
            <person name="Bruley C."/>
            <person name="Garin J."/>
            <person name="Claverie J.M."/>
            <person name="Abergel C."/>
        </authorList>
    </citation>
    <scope>NUCLEOTIDE SEQUENCE [LARGE SCALE GENOMIC DNA]</scope>
</reference>